<reference evidence="2" key="1">
    <citation type="submission" date="2023-01" db="EMBL/GenBank/DDBJ databases">
        <title>The growth and conidiation of Purpureocillium lavendulum are regulated by nitrogen source and histone H3K14 acetylation.</title>
        <authorList>
            <person name="Tang P."/>
            <person name="Han J."/>
            <person name="Zhang C."/>
            <person name="Tang P."/>
            <person name="Qi F."/>
            <person name="Zhang K."/>
            <person name="Liang L."/>
        </authorList>
    </citation>
    <scope>NUCLEOTIDE SEQUENCE</scope>
    <source>
        <strain evidence="2">YMF1.00683</strain>
    </source>
</reference>
<protein>
    <submittedName>
        <fullName evidence="2">BAG domain protein</fullName>
    </submittedName>
</protein>
<evidence type="ECO:0000313" key="3">
    <source>
        <dbReference type="Proteomes" id="UP001163105"/>
    </source>
</evidence>
<dbReference type="AlphaFoldDB" id="A0AB34FIR3"/>
<proteinExistence type="predicted"/>
<evidence type="ECO:0000256" key="1">
    <source>
        <dbReference type="SAM" id="MobiDB-lite"/>
    </source>
</evidence>
<accession>A0AB34FIR3</accession>
<dbReference type="Proteomes" id="UP001163105">
    <property type="component" value="Unassembled WGS sequence"/>
</dbReference>
<comment type="caution">
    <text evidence="2">The sequence shown here is derived from an EMBL/GenBank/DDBJ whole genome shotgun (WGS) entry which is preliminary data.</text>
</comment>
<feature type="compositionally biased region" description="Polar residues" evidence="1">
    <location>
        <begin position="123"/>
        <end position="140"/>
    </location>
</feature>
<organism evidence="2 3">
    <name type="scientific">Purpureocillium lavendulum</name>
    <dbReference type="NCBI Taxonomy" id="1247861"/>
    <lineage>
        <taxon>Eukaryota</taxon>
        <taxon>Fungi</taxon>
        <taxon>Dikarya</taxon>
        <taxon>Ascomycota</taxon>
        <taxon>Pezizomycotina</taxon>
        <taxon>Sordariomycetes</taxon>
        <taxon>Hypocreomycetidae</taxon>
        <taxon>Hypocreales</taxon>
        <taxon>Ophiocordycipitaceae</taxon>
        <taxon>Purpureocillium</taxon>
    </lineage>
</organism>
<keyword evidence="3" id="KW-1185">Reference proteome</keyword>
<gene>
    <name evidence="2" type="ORF">O9K51_07184</name>
</gene>
<evidence type="ECO:0000313" key="2">
    <source>
        <dbReference type="EMBL" id="KAJ6439299.1"/>
    </source>
</evidence>
<sequence length="283" mass="30971">MPPKPWPKTVFGFPLWLGPSFLDFTPDVKLPMPHGLLAYWGNRSFAFHINGKDMASWSPLFEAIRDHFGTIQIPITQVIYLGNTVMITLERRGVDTKALPHRAGGIPCTYVYSDETSKPRLTPCQTQDETTSPITGHSRNNTMMPKVTLKHLVKLDTLKKGDLIVLDSPDTGYIEGVFQAQAYQRLPAGDADSTDKGWVLTGWCYMGQDCGAQLHPGMRGNAVWTRGAKVAGFFRYVSDGTGTRGAMPDWCCITAADELINESMINEGAASAEEAGEQAGGEA</sequence>
<name>A0AB34FIR3_9HYPO</name>
<feature type="region of interest" description="Disordered" evidence="1">
    <location>
        <begin position="119"/>
        <end position="140"/>
    </location>
</feature>
<dbReference type="EMBL" id="JAQHRD010000006">
    <property type="protein sequence ID" value="KAJ6439299.1"/>
    <property type="molecule type" value="Genomic_DNA"/>
</dbReference>